<reference evidence="2" key="1">
    <citation type="submission" date="2016-10" db="EMBL/GenBank/DDBJ databases">
        <authorList>
            <person name="Varghese N."/>
            <person name="Submissions S."/>
        </authorList>
    </citation>
    <scope>NUCLEOTIDE SEQUENCE [LARGE SCALE GENOMIC DNA]</scope>
    <source>
        <strain evidence="2">CGMCC 1.12041</strain>
    </source>
</reference>
<sequence>MGGATGLAYEGVEACLRLKGLGRKKSIQVFEQIQAMEQVTLEEWARKKR</sequence>
<accession>A0A1I1VRZ5</accession>
<dbReference type="Pfam" id="PF08809">
    <property type="entry name" value="DUF1799"/>
    <property type="match status" value="1"/>
</dbReference>
<gene>
    <name evidence="1" type="ORF">SAMN05216204_14013</name>
</gene>
<dbReference type="InterPro" id="IPR014915">
    <property type="entry name" value="Phage_TLS_TfmB"/>
</dbReference>
<organism evidence="1 2">
    <name type="scientific">Massilia yuzhufengensis</name>
    <dbReference type="NCBI Taxonomy" id="1164594"/>
    <lineage>
        <taxon>Bacteria</taxon>
        <taxon>Pseudomonadati</taxon>
        <taxon>Pseudomonadota</taxon>
        <taxon>Betaproteobacteria</taxon>
        <taxon>Burkholderiales</taxon>
        <taxon>Oxalobacteraceae</taxon>
        <taxon>Telluria group</taxon>
        <taxon>Massilia</taxon>
    </lineage>
</organism>
<proteinExistence type="predicted"/>
<evidence type="ECO:0000313" key="2">
    <source>
        <dbReference type="Proteomes" id="UP000198639"/>
    </source>
</evidence>
<name>A0A1I1VRZ5_9BURK</name>
<evidence type="ECO:0000313" key="1">
    <source>
        <dbReference type="EMBL" id="SFD83290.1"/>
    </source>
</evidence>
<keyword evidence="2" id="KW-1185">Reference proteome</keyword>
<dbReference type="Proteomes" id="UP000198639">
    <property type="component" value="Unassembled WGS sequence"/>
</dbReference>
<dbReference type="AlphaFoldDB" id="A0A1I1VRZ5"/>
<protein>
    <submittedName>
        <fullName evidence="1">Uncharacterized protein</fullName>
    </submittedName>
</protein>
<dbReference type="STRING" id="1164594.SAMN05216204_14013"/>
<dbReference type="EMBL" id="FOLD01000040">
    <property type="protein sequence ID" value="SFD83290.1"/>
    <property type="molecule type" value="Genomic_DNA"/>
</dbReference>